<dbReference type="InterPro" id="IPR001356">
    <property type="entry name" value="HD"/>
</dbReference>
<dbReference type="InterPro" id="IPR017970">
    <property type="entry name" value="Homeobox_CS"/>
</dbReference>
<comment type="caution">
    <text evidence="10">The sequence shown here is derived from an EMBL/GenBank/DDBJ whole genome shotgun (WGS) entry which is preliminary data.</text>
</comment>
<keyword evidence="11" id="KW-1185">Reference proteome</keyword>
<evidence type="ECO:0000313" key="10">
    <source>
        <dbReference type="EMBL" id="GMT32575.1"/>
    </source>
</evidence>
<evidence type="ECO:0000256" key="3">
    <source>
        <dbReference type="ARBA" id="ARBA00023125"/>
    </source>
</evidence>
<accession>A0AAV5WPQ2</accession>
<name>A0AAV5WPQ2_9BILA</name>
<dbReference type="GO" id="GO:0005634">
    <property type="term" value="C:nucleus"/>
    <property type="evidence" value="ECO:0007669"/>
    <property type="project" value="UniProtKB-SubCell"/>
</dbReference>
<comment type="subcellular location">
    <subcellularLocation>
        <location evidence="1 6 7">Nucleus</location>
    </subcellularLocation>
</comment>
<dbReference type="Pfam" id="PF00046">
    <property type="entry name" value="Homeodomain"/>
    <property type="match status" value="1"/>
</dbReference>
<dbReference type="Gene3D" id="1.10.10.60">
    <property type="entry name" value="Homeodomain-like"/>
    <property type="match status" value="1"/>
</dbReference>
<organism evidence="10 11">
    <name type="scientific">Pristionchus fissidentatus</name>
    <dbReference type="NCBI Taxonomy" id="1538716"/>
    <lineage>
        <taxon>Eukaryota</taxon>
        <taxon>Metazoa</taxon>
        <taxon>Ecdysozoa</taxon>
        <taxon>Nematoda</taxon>
        <taxon>Chromadorea</taxon>
        <taxon>Rhabditida</taxon>
        <taxon>Rhabditina</taxon>
        <taxon>Diplogasteromorpha</taxon>
        <taxon>Diplogasteroidea</taxon>
        <taxon>Neodiplogasteridae</taxon>
        <taxon>Pristionchus</taxon>
    </lineage>
</organism>
<dbReference type="SUPFAM" id="SSF46689">
    <property type="entry name" value="Homeodomain-like"/>
    <property type="match status" value="1"/>
</dbReference>
<dbReference type="GO" id="GO:0000981">
    <property type="term" value="F:DNA-binding transcription factor activity, RNA polymerase II-specific"/>
    <property type="evidence" value="ECO:0007669"/>
    <property type="project" value="InterPro"/>
</dbReference>
<dbReference type="GO" id="GO:0000978">
    <property type="term" value="F:RNA polymerase II cis-regulatory region sequence-specific DNA binding"/>
    <property type="evidence" value="ECO:0007669"/>
    <property type="project" value="TreeGrafter"/>
</dbReference>
<dbReference type="PROSITE" id="PS00027">
    <property type="entry name" value="HOMEOBOX_1"/>
    <property type="match status" value="1"/>
</dbReference>
<evidence type="ECO:0000256" key="5">
    <source>
        <dbReference type="ARBA" id="ARBA00023242"/>
    </source>
</evidence>
<evidence type="ECO:0000256" key="7">
    <source>
        <dbReference type="RuleBase" id="RU000682"/>
    </source>
</evidence>
<dbReference type="SMART" id="SM00389">
    <property type="entry name" value="HOX"/>
    <property type="match status" value="1"/>
</dbReference>
<evidence type="ECO:0000259" key="9">
    <source>
        <dbReference type="PROSITE" id="PS50071"/>
    </source>
</evidence>
<reference evidence="10" key="1">
    <citation type="submission" date="2023-10" db="EMBL/GenBank/DDBJ databases">
        <title>Genome assembly of Pristionchus species.</title>
        <authorList>
            <person name="Yoshida K."/>
            <person name="Sommer R.J."/>
        </authorList>
    </citation>
    <scope>NUCLEOTIDE SEQUENCE</scope>
    <source>
        <strain evidence="10">RS5133</strain>
    </source>
</reference>
<evidence type="ECO:0000256" key="4">
    <source>
        <dbReference type="ARBA" id="ARBA00023155"/>
    </source>
</evidence>
<dbReference type="Proteomes" id="UP001432322">
    <property type="component" value="Unassembled WGS sequence"/>
</dbReference>
<proteinExistence type="predicted"/>
<dbReference type="InterPro" id="IPR009057">
    <property type="entry name" value="Homeodomain-like_sf"/>
</dbReference>
<feature type="region of interest" description="Disordered" evidence="8">
    <location>
        <begin position="21"/>
        <end position="42"/>
    </location>
</feature>
<sequence length="216" mass="24746">VAGSYSNFVLPPYPFSYFPPSGSASTHSRIMDRRAPGGRRERTTYDRVQLKVLEDQFKVCQYPDATKREQLAKQLRLEENRIQVWFKNRRAKMRAQGKGGGAPMGNDDFGGSSSVSPKEEPKFKPKEEMPLIPFPVDPTAEDIKNFSAFAPIKKESNEEQQPQFTPQHFFRPDLSANVDAYTNAYLNCQFPPVPSYPYMDYSNLMPQSYPYPTHFI</sequence>
<dbReference type="PANTHER" id="PTHR45793">
    <property type="entry name" value="HOMEOBOX PROTEIN"/>
    <property type="match status" value="1"/>
</dbReference>
<dbReference type="PROSITE" id="PS50071">
    <property type="entry name" value="HOMEOBOX_2"/>
    <property type="match status" value="1"/>
</dbReference>
<evidence type="ECO:0000256" key="2">
    <source>
        <dbReference type="ARBA" id="ARBA00022473"/>
    </source>
</evidence>
<feature type="compositionally biased region" description="Basic and acidic residues" evidence="8">
    <location>
        <begin position="117"/>
        <end position="129"/>
    </location>
</feature>
<feature type="non-terminal residue" evidence="10">
    <location>
        <position position="1"/>
    </location>
</feature>
<keyword evidence="4 6" id="KW-0371">Homeobox</keyword>
<dbReference type="AlphaFoldDB" id="A0AAV5WPQ2"/>
<feature type="compositionally biased region" description="Basic and acidic residues" evidence="8">
    <location>
        <begin position="29"/>
        <end position="42"/>
    </location>
</feature>
<dbReference type="PANTHER" id="PTHR45793:SF5">
    <property type="entry name" value="HOMEOTIC PROTEIN OCELLILESS"/>
    <property type="match status" value="1"/>
</dbReference>
<keyword evidence="5 6" id="KW-0539">Nucleus</keyword>
<gene>
    <name evidence="10" type="ORF">PFISCL1PPCAC_23872</name>
</gene>
<keyword evidence="2" id="KW-0217">Developmental protein</keyword>
<dbReference type="EMBL" id="BTSY01000006">
    <property type="protein sequence ID" value="GMT32575.1"/>
    <property type="molecule type" value="Genomic_DNA"/>
</dbReference>
<protein>
    <recommendedName>
        <fullName evidence="9">Homeobox domain-containing protein</fullName>
    </recommendedName>
</protein>
<keyword evidence="3 6" id="KW-0238">DNA-binding</keyword>
<evidence type="ECO:0000256" key="8">
    <source>
        <dbReference type="SAM" id="MobiDB-lite"/>
    </source>
</evidence>
<evidence type="ECO:0000313" key="11">
    <source>
        <dbReference type="Proteomes" id="UP001432322"/>
    </source>
</evidence>
<evidence type="ECO:0000256" key="6">
    <source>
        <dbReference type="PROSITE-ProRule" id="PRU00108"/>
    </source>
</evidence>
<feature type="region of interest" description="Disordered" evidence="8">
    <location>
        <begin position="94"/>
        <end position="129"/>
    </location>
</feature>
<dbReference type="CDD" id="cd00086">
    <property type="entry name" value="homeodomain"/>
    <property type="match status" value="1"/>
</dbReference>
<feature type="DNA-binding region" description="Homeobox" evidence="6">
    <location>
        <begin position="38"/>
        <end position="97"/>
    </location>
</feature>
<evidence type="ECO:0000256" key="1">
    <source>
        <dbReference type="ARBA" id="ARBA00004123"/>
    </source>
</evidence>
<feature type="domain" description="Homeobox" evidence="9">
    <location>
        <begin position="36"/>
        <end position="96"/>
    </location>
</feature>